<evidence type="ECO:0000313" key="1">
    <source>
        <dbReference type="EMBL" id="MBB4861688.1"/>
    </source>
</evidence>
<evidence type="ECO:0000313" key="2">
    <source>
        <dbReference type="Proteomes" id="UP000566995"/>
    </source>
</evidence>
<proteinExistence type="predicted"/>
<dbReference type="Proteomes" id="UP000566995">
    <property type="component" value="Unassembled WGS sequence"/>
</dbReference>
<dbReference type="EMBL" id="JACHLI010000001">
    <property type="protein sequence ID" value="MBB4861688.1"/>
    <property type="molecule type" value="Genomic_DNA"/>
</dbReference>
<comment type="caution">
    <text evidence="1">The sequence shown here is derived from an EMBL/GenBank/DDBJ whole genome shotgun (WGS) entry which is preliminary data.</text>
</comment>
<dbReference type="RefSeq" id="WP_184585938.1">
    <property type="nucleotide sequence ID" value="NZ_JACHLI010000001.1"/>
</dbReference>
<gene>
    <name evidence="1" type="ORF">HNP46_000499</name>
</gene>
<protein>
    <submittedName>
        <fullName evidence="1">Uncharacterized protein</fullName>
    </submittedName>
</protein>
<reference evidence="1 2" key="1">
    <citation type="submission" date="2020-08" db="EMBL/GenBank/DDBJ databases">
        <title>Functional genomics of gut bacteria from endangered species of beetles.</title>
        <authorList>
            <person name="Carlos-Shanley C."/>
        </authorList>
    </citation>
    <scope>NUCLEOTIDE SEQUENCE [LARGE SCALE GENOMIC DNA]</scope>
    <source>
        <strain evidence="1 2">S00179</strain>
    </source>
</reference>
<accession>A0A7W7KG68</accession>
<sequence length="89" mass="10041">MARARLHLICGNCGCKDMFSHVIDPTGHDIRGELFPAVLISCGNCATLHDLSDNAPDRKSPLWEAPPAARLRRRLKLALMAFWRQLFQK</sequence>
<dbReference type="AlphaFoldDB" id="A0A7W7KG68"/>
<organism evidence="1 2">
    <name type="scientific">Pseudomonas nitroreducens</name>
    <dbReference type="NCBI Taxonomy" id="46680"/>
    <lineage>
        <taxon>Bacteria</taxon>
        <taxon>Pseudomonadati</taxon>
        <taxon>Pseudomonadota</taxon>
        <taxon>Gammaproteobacteria</taxon>
        <taxon>Pseudomonadales</taxon>
        <taxon>Pseudomonadaceae</taxon>
        <taxon>Pseudomonas</taxon>
    </lineage>
</organism>
<name>A0A7W7KG68_PSENT</name>